<dbReference type="SMART" id="SM00244">
    <property type="entry name" value="PHB"/>
    <property type="match status" value="1"/>
</dbReference>
<dbReference type="AlphaFoldDB" id="A0A8J6IPX0"/>
<keyword evidence="1" id="KW-1133">Transmembrane helix</keyword>
<comment type="caution">
    <text evidence="3">The sequence shown here is derived from an EMBL/GenBank/DDBJ whole genome shotgun (WGS) entry which is preliminary data.</text>
</comment>
<dbReference type="PANTHER" id="PTHR43446:SF1">
    <property type="entry name" value="BAND 7 DOMAIN-CONTAINING PROTEIN"/>
    <property type="match status" value="1"/>
</dbReference>
<gene>
    <name evidence="3" type="ORF">H8K20_08260</name>
</gene>
<dbReference type="PROSITE" id="PS51257">
    <property type="entry name" value="PROKAR_LIPOPROTEIN"/>
    <property type="match status" value="1"/>
</dbReference>
<organism evidence="3 4">
    <name type="scientific">Neobittarella massiliensis</name>
    <name type="common">ex Bilen et al. 2018</name>
    <dbReference type="NCBI Taxonomy" id="2041842"/>
    <lineage>
        <taxon>Bacteria</taxon>
        <taxon>Bacillati</taxon>
        <taxon>Bacillota</taxon>
        <taxon>Clostridia</taxon>
        <taxon>Eubacteriales</taxon>
        <taxon>Oscillospiraceae</taxon>
        <taxon>Neobittarella (ex Bilen et al. 2018)</taxon>
    </lineage>
</organism>
<evidence type="ECO:0000313" key="3">
    <source>
        <dbReference type="EMBL" id="MBC3516388.1"/>
    </source>
</evidence>
<keyword evidence="1" id="KW-0812">Transmembrane</keyword>
<keyword evidence="1" id="KW-0472">Membrane</keyword>
<dbReference type="RefSeq" id="WP_186488064.1">
    <property type="nucleotide sequence ID" value="NZ_JACOGI010000001.1"/>
</dbReference>
<feature type="transmembrane region" description="Helical" evidence="1">
    <location>
        <begin position="12"/>
        <end position="37"/>
    </location>
</feature>
<sequence length="341" mass="36577">MKEIVLQNKKNGMAVLLVTVVLYLLAVAGCVGGGMLLPGAFGVVLLVVSILWLSLGWIPLLGLKVLRPQEALVLTLFGKYIGTLKSEGFYFVNPFCSSVNPAAKTKLSQSGDVDGGSAKNSVIFNTAAVSATGAELANRKISLKIMTLNNSRQKINDCLGNPVEIGIAVMWRVVDTAKAVFCVDNFKEYLSLQCDSALRNIVRIYPYDIAPGVDTTGDGVADEGSLRGSSEIVAARIRDEIQQKVAEAGLEIIEARITYLAYAPEIAAVMLQRQQASAIIDARKMIVDGAVGMVEMALERLGENQVVELDEERKAAMVSNLLVVLCGNHDTQPIVNSGSLY</sequence>
<dbReference type="InterPro" id="IPR036013">
    <property type="entry name" value="Band_7/SPFH_dom_sf"/>
</dbReference>
<evidence type="ECO:0000256" key="1">
    <source>
        <dbReference type="SAM" id="Phobius"/>
    </source>
</evidence>
<name>A0A8J6IPX0_9FIRM</name>
<keyword evidence="4" id="KW-1185">Reference proteome</keyword>
<dbReference type="SUPFAM" id="SSF117892">
    <property type="entry name" value="Band 7/SPFH domain"/>
    <property type="match status" value="1"/>
</dbReference>
<proteinExistence type="predicted"/>
<feature type="domain" description="Band 7" evidence="2">
    <location>
        <begin position="61"/>
        <end position="274"/>
    </location>
</feature>
<dbReference type="InterPro" id="IPR001107">
    <property type="entry name" value="Band_7"/>
</dbReference>
<evidence type="ECO:0000313" key="4">
    <source>
        <dbReference type="Proteomes" id="UP000597668"/>
    </source>
</evidence>
<dbReference type="CDD" id="cd03402">
    <property type="entry name" value="SPFH_like_u2"/>
    <property type="match status" value="1"/>
</dbReference>
<feature type="transmembrane region" description="Helical" evidence="1">
    <location>
        <begin position="43"/>
        <end position="63"/>
    </location>
</feature>
<accession>A0A8J6IPX0</accession>
<reference evidence="3" key="1">
    <citation type="submission" date="2020-08" db="EMBL/GenBank/DDBJ databases">
        <authorList>
            <person name="Liu C."/>
            <person name="Sun Q."/>
        </authorList>
    </citation>
    <scope>NUCLEOTIDE SEQUENCE</scope>
    <source>
        <strain evidence="3">NSJ-65</strain>
    </source>
</reference>
<protein>
    <submittedName>
        <fullName evidence="3">SPFH domain-containing protein</fullName>
    </submittedName>
</protein>
<dbReference type="Pfam" id="PF01145">
    <property type="entry name" value="Band_7"/>
    <property type="match status" value="1"/>
</dbReference>
<dbReference type="Gene3D" id="3.30.479.30">
    <property type="entry name" value="Band 7 domain"/>
    <property type="match status" value="1"/>
</dbReference>
<dbReference type="PANTHER" id="PTHR43446">
    <property type="entry name" value="MEMBRANE PROTEIN-RELATED"/>
    <property type="match status" value="1"/>
</dbReference>
<dbReference type="EMBL" id="JACOGI010000001">
    <property type="protein sequence ID" value="MBC3516388.1"/>
    <property type="molecule type" value="Genomic_DNA"/>
</dbReference>
<evidence type="ECO:0000259" key="2">
    <source>
        <dbReference type="SMART" id="SM00244"/>
    </source>
</evidence>
<dbReference type="Proteomes" id="UP000597668">
    <property type="component" value="Unassembled WGS sequence"/>
</dbReference>